<dbReference type="Proteomes" id="UP000509568">
    <property type="component" value="Chromosome"/>
</dbReference>
<dbReference type="InterPro" id="IPR050312">
    <property type="entry name" value="IolE/XylAMocC-like"/>
</dbReference>
<evidence type="ECO:0000259" key="1">
    <source>
        <dbReference type="Pfam" id="PF01261"/>
    </source>
</evidence>
<feature type="domain" description="Xylose isomerase-like TIM barrel" evidence="1">
    <location>
        <begin position="20"/>
        <end position="240"/>
    </location>
</feature>
<organism evidence="2 3">
    <name type="scientific">Pseudomonas eucalypticola</name>
    <dbReference type="NCBI Taxonomy" id="2599595"/>
    <lineage>
        <taxon>Bacteria</taxon>
        <taxon>Pseudomonadati</taxon>
        <taxon>Pseudomonadota</taxon>
        <taxon>Gammaproteobacteria</taxon>
        <taxon>Pseudomonadales</taxon>
        <taxon>Pseudomonadaceae</taxon>
        <taxon>Pseudomonas</taxon>
    </lineage>
</organism>
<gene>
    <name evidence="2" type="ORF">HWQ56_14830</name>
</gene>
<protein>
    <submittedName>
        <fullName evidence="2">Sugar phosphate isomerase/epimerase</fullName>
    </submittedName>
</protein>
<evidence type="ECO:0000313" key="3">
    <source>
        <dbReference type="Proteomes" id="UP000509568"/>
    </source>
</evidence>
<keyword evidence="3" id="KW-1185">Reference proteome</keyword>
<name>A0A7D5DC19_9PSED</name>
<dbReference type="EMBL" id="CP056030">
    <property type="protein sequence ID" value="QKZ07696.1"/>
    <property type="molecule type" value="Genomic_DNA"/>
</dbReference>
<dbReference type="PANTHER" id="PTHR12110:SF48">
    <property type="entry name" value="BLL3656 PROTEIN"/>
    <property type="match status" value="1"/>
</dbReference>
<dbReference type="Gene3D" id="3.20.20.150">
    <property type="entry name" value="Divalent-metal-dependent TIM barrel enzymes"/>
    <property type="match status" value="1"/>
</dbReference>
<evidence type="ECO:0000313" key="2">
    <source>
        <dbReference type="EMBL" id="QKZ07696.1"/>
    </source>
</evidence>
<dbReference type="AlphaFoldDB" id="A0A7D5DC19"/>
<dbReference type="KEGG" id="pez:HWQ56_14830"/>
<accession>A0A7D5DC19</accession>
<reference evidence="2 3" key="1">
    <citation type="submission" date="2020-06" db="EMBL/GenBank/DDBJ databases">
        <title>Pseudomonas eucalypticola sp. nov., an endophyte of Eucalyptus dunnii leaves with biocontrol ability of eucalyptus leaf blight.</title>
        <authorList>
            <person name="Liu Y."/>
            <person name="Song Z."/>
            <person name="Zeng H."/>
            <person name="Lu M."/>
            <person name="Wang X."/>
            <person name="Lian X."/>
            <person name="Zhang Q."/>
        </authorList>
    </citation>
    <scope>NUCLEOTIDE SEQUENCE [LARGE SCALE GENOMIC DNA]</scope>
    <source>
        <strain evidence="2 3">NP-1</strain>
    </source>
</reference>
<dbReference type="InterPro" id="IPR036237">
    <property type="entry name" value="Xyl_isomerase-like_sf"/>
</dbReference>
<dbReference type="SUPFAM" id="SSF51658">
    <property type="entry name" value="Xylose isomerase-like"/>
    <property type="match status" value="1"/>
</dbReference>
<proteinExistence type="predicted"/>
<dbReference type="InterPro" id="IPR013022">
    <property type="entry name" value="Xyl_isomerase-like_TIM-brl"/>
</dbReference>
<sequence length="263" mass="27755">MMALGVAHLTALQLAPADLVRQAAGAGFSAVGLRLHPAMAGGVCYPLEAPARRGLKAVLAEEGMRVADIEFVELTPQVDIQALAPLLEAGADLGAASLTVSGDDREYSRLTDHYAALCQLAAGYGLRVELEFMRWRAVANLAQARQIVEGAGQANGGLLLDALHLFRSGGTVAMLQTIDPRWLRTVQLCDAPLLAPPEEGIIAEAREGRLPPGQGQLPLVELMAALPQGVQVSVEMPYGALKSVERLALAHQATRALLDPLNP</sequence>
<dbReference type="RefSeq" id="WP_158158497.1">
    <property type="nucleotide sequence ID" value="NZ_CP056030.1"/>
</dbReference>
<dbReference type="Pfam" id="PF01261">
    <property type="entry name" value="AP_endonuc_2"/>
    <property type="match status" value="1"/>
</dbReference>
<dbReference type="GO" id="GO:0016853">
    <property type="term" value="F:isomerase activity"/>
    <property type="evidence" value="ECO:0007669"/>
    <property type="project" value="UniProtKB-KW"/>
</dbReference>
<dbReference type="PANTHER" id="PTHR12110">
    <property type="entry name" value="HYDROXYPYRUVATE ISOMERASE"/>
    <property type="match status" value="1"/>
</dbReference>
<keyword evidence="2" id="KW-0413">Isomerase</keyword>